<reference evidence="1" key="1">
    <citation type="journal article" date="2015" name="Nature">
        <title>Complex archaea that bridge the gap between prokaryotes and eukaryotes.</title>
        <authorList>
            <person name="Spang A."/>
            <person name="Saw J.H."/>
            <person name="Jorgensen S.L."/>
            <person name="Zaremba-Niedzwiedzka K."/>
            <person name="Martijn J."/>
            <person name="Lind A.E."/>
            <person name="van Eijk R."/>
            <person name="Schleper C."/>
            <person name="Guy L."/>
            <person name="Ettema T.J."/>
        </authorList>
    </citation>
    <scope>NUCLEOTIDE SEQUENCE</scope>
</reference>
<evidence type="ECO:0000313" key="1">
    <source>
        <dbReference type="EMBL" id="KKK98389.1"/>
    </source>
</evidence>
<dbReference type="PROSITE" id="PS51257">
    <property type="entry name" value="PROKAR_LIPOPROTEIN"/>
    <property type="match status" value="1"/>
</dbReference>
<accession>A0A0F9C7Q3</accession>
<gene>
    <name evidence="1" type="ORF">LCGC14_2643230</name>
</gene>
<dbReference type="EMBL" id="LAZR01045637">
    <property type="protein sequence ID" value="KKK98389.1"/>
    <property type="molecule type" value="Genomic_DNA"/>
</dbReference>
<proteinExistence type="predicted"/>
<protein>
    <submittedName>
        <fullName evidence="1">Uncharacterized protein</fullName>
    </submittedName>
</protein>
<name>A0A0F9C7Q3_9ZZZZ</name>
<dbReference type="AlphaFoldDB" id="A0A0F9C7Q3"/>
<feature type="non-terminal residue" evidence="1">
    <location>
        <position position="150"/>
    </location>
</feature>
<comment type="caution">
    <text evidence="1">The sequence shown here is derived from an EMBL/GenBank/DDBJ whole genome shotgun (WGS) entry which is preliminary data.</text>
</comment>
<sequence length="150" mass="17287">MKEKGIFLALLLMVLASLVASGCVKTEDEPVETTRPEWKVGDQWKSTVRAPGEEESFLLRRVTKIEDFEGVPCYLQELVQGNMPDGERKNYCTLDLNEKAFVYHGTIKHKYDPALRWFDWPLTVGKKWEANYTDIHYTPMGRAEETVVES</sequence>
<organism evidence="1">
    <name type="scientific">marine sediment metagenome</name>
    <dbReference type="NCBI Taxonomy" id="412755"/>
    <lineage>
        <taxon>unclassified sequences</taxon>
        <taxon>metagenomes</taxon>
        <taxon>ecological metagenomes</taxon>
    </lineage>
</organism>